<dbReference type="EMBL" id="BNDW01000120">
    <property type="protein sequence ID" value="GHI28194.1"/>
    <property type="molecule type" value="Genomic_DNA"/>
</dbReference>
<dbReference type="RefSeq" id="WP_190221639.1">
    <property type="nucleotide sequence ID" value="NZ_BNBS01000004.1"/>
</dbReference>
<dbReference type="Proteomes" id="UP001052739">
    <property type="component" value="Unassembled WGS sequence"/>
</dbReference>
<keyword evidence="2" id="KW-0238">DNA-binding</keyword>
<dbReference type="PRINTS" id="PR00037">
    <property type="entry name" value="HTHLACR"/>
</dbReference>
<evidence type="ECO:0000259" key="4">
    <source>
        <dbReference type="PROSITE" id="PS51000"/>
    </source>
</evidence>
<protein>
    <submittedName>
        <fullName evidence="5">DeoR family transcriptional regulator</fullName>
    </submittedName>
</protein>
<evidence type="ECO:0000256" key="2">
    <source>
        <dbReference type="ARBA" id="ARBA00023125"/>
    </source>
</evidence>
<dbReference type="InterPro" id="IPR014036">
    <property type="entry name" value="DeoR-like_C"/>
</dbReference>
<sequence>MLALQRRAVILDLLRRDGAVRVTQLVERLGVSDMTVRRDLEALARTGTLEKVHGGAVATSSSTTGEEPGFEAKAGLESTAKAAVAGAAAALVKPGSVVAVSGGTTAFAVASRLRYVPGLTVVTNSLPVAELLRGFADEPDAGAPAVLLTGGAPTRSAALVGPLADQTIRSLRVDLLIMGAHGVSERAGVTSPNLAEAQTNRALIESAARLAVVADHSKWGVVGLSRFAALSEIDYFVADDALGEDARAVLTRETGRLILAGAADEA</sequence>
<dbReference type="InterPro" id="IPR036388">
    <property type="entry name" value="WH-like_DNA-bd_sf"/>
</dbReference>
<dbReference type="InterPro" id="IPR036390">
    <property type="entry name" value="WH_DNA-bd_sf"/>
</dbReference>
<dbReference type="Gene3D" id="3.40.50.1360">
    <property type="match status" value="1"/>
</dbReference>
<proteinExistence type="predicted"/>
<gene>
    <name evidence="5" type="ORF">Shyd_95650</name>
</gene>
<dbReference type="InterPro" id="IPR018356">
    <property type="entry name" value="Tscrpt_reg_HTH_DeoR_CS"/>
</dbReference>
<dbReference type="SUPFAM" id="SSF46785">
    <property type="entry name" value="Winged helix' DNA-binding domain"/>
    <property type="match status" value="1"/>
</dbReference>
<dbReference type="SMART" id="SM00420">
    <property type="entry name" value="HTH_DEOR"/>
    <property type="match status" value="1"/>
</dbReference>
<dbReference type="PROSITE" id="PS51000">
    <property type="entry name" value="HTH_DEOR_2"/>
    <property type="match status" value="1"/>
</dbReference>
<dbReference type="InterPro" id="IPR037171">
    <property type="entry name" value="NagB/RpiA_transferase-like"/>
</dbReference>
<dbReference type="PROSITE" id="PS00894">
    <property type="entry name" value="HTH_DEOR_1"/>
    <property type="match status" value="1"/>
</dbReference>
<evidence type="ECO:0000313" key="5">
    <source>
        <dbReference type="EMBL" id="GHI28194.1"/>
    </source>
</evidence>
<dbReference type="Pfam" id="PF08220">
    <property type="entry name" value="HTH_DeoR"/>
    <property type="match status" value="1"/>
</dbReference>
<name>A0ABQ3PT49_9ACTN</name>
<evidence type="ECO:0000256" key="3">
    <source>
        <dbReference type="ARBA" id="ARBA00023163"/>
    </source>
</evidence>
<dbReference type="SMART" id="SM01134">
    <property type="entry name" value="DeoRC"/>
    <property type="match status" value="1"/>
</dbReference>
<feature type="domain" description="HTH deoR-type" evidence="4">
    <location>
        <begin position="3"/>
        <end position="58"/>
    </location>
</feature>
<evidence type="ECO:0000313" key="6">
    <source>
        <dbReference type="Proteomes" id="UP001052739"/>
    </source>
</evidence>
<organism evidence="5 6">
    <name type="scientific">Streptomyces hydrogenans</name>
    <dbReference type="NCBI Taxonomy" id="1873719"/>
    <lineage>
        <taxon>Bacteria</taxon>
        <taxon>Bacillati</taxon>
        <taxon>Actinomycetota</taxon>
        <taxon>Actinomycetes</taxon>
        <taxon>Kitasatosporales</taxon>
        <taxon>Streptomycetaceae</taxon>
        <taxon>Streptomyces</taxon>
    </lineage>
</organism>
<dbReference type="PANTHER" id="PTHR30363">
    <property type="entry name" value="HTH-TYPE TRANSCRIPTIONAL REGULATOR SRLR-RELATED"/>
    <property type="match status" value="1"/>
</dbReference>
<dbReference type="PANTHER" id="PTHR30363:SF44">
    <property type="entry name" value="AGA OPERON TRANSCRIPTIONAL REPRESSOR-RELATED"/>
    <property type="match status" value="1"/>
</dbReference>
<keyword evidence="3" id="KW-0804">Transcription</keyword>
<dbReference type="Pfam" id="PF00455">
    <property type="entry name" value="DeoRC"/>
    <property type="match status" value="1"/>
</dbReference>
<keyword evidence="1" id="KW-0805">Transcription regulation</keyword>
<reference evidence="5" key="1">
    <citation type="submission" date="2024-05" db="EMBL/GenBank/DDBJ databases">
        <title>Whole genome shotgun sequence of Streptomyces hydrogenans NBRC 13475.</title>
        <authorList>
            <person name="Komaki H."/>
            <person name="Tamura T."/>
        </authorList>
    </citation>
    <scope>NUCLEOTIDE SEQUENCE</scope>
    <source>
        <strain evidence="5">NBRC 13475</strain>
    </source>
</reference>
<dbReference type="SUPFAM" id="SSF100950">
    <property type="entry name" value="NagB/RpiA/CoA transferase-like"/>
    <property type="match status" value="1"/>
</dbReference>
<accession>A0ABQ3PT49</accession>
<dbReference type="Gene3D" id="1.10.10.10">
    <property type="entry name" value="Winged helix-like DNA-binding domain superfamily/Winged helix DNA-binding domain"/>
    <property type="match status" value="1"/>
</dbReference>
<evidence type="ECO:0000256" key="1">
    <source>
        <dbReference type="ARBA" id="ARBA00023015"/>
    </source>
</evidence>
<dbReference type="InterPro" id="IPR001034">
    <property type="entry name" value="DeoR_HTH"/>
</dbReference>
<keyword evidence="6" id="KW-1185">Reference proteome</keyword>
<comment type="caution">
    <text evidence="5">The sequence shown here is derived from an EMBL/GenBank/DDBJ whole genome shotgun (WGS) entry which is preliminary data.</text>
</comment>
<dbReference type="InterPro" id="IPR050313">
    <property type="entry name" value="Carb_Metab_HTH_regulators"/>
</dbReference>